<reference evidence="3" key="1">
    <citation type="journal article" date="2019" name="Int. J. Syst. Evol. Microbiol.">
        <title>The Global Catalogue of Microorganisms (GCM) 10K type strain sequencing project: providing services to taxonomists for standard genome sequencing and annotation.</title>
        <authorList>
            <consortium name="The Broad Institute Genomics Platform"/>
            <consortium name="The Broad Institute Genome Sequencing Center for Infectious Disease"/>
            <person name="Wu L."/>
            <person name="Ma J."/>
        </authorList>
    </citation>
    <scope>NUCLEOTIDE SEQUENCE [LARGE SCALE GENOMIC DNA]</scope>
    <source>
        <strain evidence="3">CCUG 49571</strain>
    </source>
</reference>
<dbReference type="PANTHER" id="PTHR37017">
    <property type="entry name" value="AB HYDROLASE-1 DOMAIN-CONTAINING PROTEIN-RELATED"/>
    <property type="match status" value="1"/>
</dbReference>
<feature type="domain" description="AB hydrolase-1" evidence="1">
    <location>
        <begin position="13"/>
        <end position="230"/>
    </location>
</feature>
<dbReference type="PANTHER" id="PTHR37017:SF11">
    <property type="entry name" value="ESTERASE_LIPASE_THIOESTERASE DOMAIN-CONTAINING PROTEIN"/>
    <property type="match status" value="1"/>
</dbReference>
<keyword evidence="3" id="KW-1185">Reference proteome</keyword>
<proteinExistence type="predicted"/>
<protein>
    <submittedName>
        <fullName evidence="2">Alpha/beta fold hydrolase</fullName>
    </submittedName>
</protein>
<evidence type="ECO:0000259" key="1">
    <source>
        <dbReference type="Pfam" id="PF12697"/>
    </source>
</evidence>
<dbReference type="Pfam" id="PF12697">
    <property type="entry name" value="Abhydrolase_6"/>
    <property type="match status" value="1"/>
</dbReference>
<evidence type="ECO:0000313" key="2">
    <source>
        <dbReference type="EMBL" id="MFC4598252.1"/>
    </source>
</evidence>
<dbReference type="RefSeq" id="WP_378094306.1">
    <property type="nucleotide sequence ID" value="NZ_JBHSEP010000004.1"/>
</dbReference>
<dbReference type="SUPFAM" id="SSF53474">
    <property type="entry name" value="alpha/beta-Hydrolases"/>
    <property type="match status" value="1"/>
</dbReference>
<comment type="caution">
    <text evidence="2">The sequence shown here is derived from an EMBL/GenBank/DDBJ whole genome shotgun (WGS) entry which is preliminary data.</text>
</comment>
<gene>
    <name evidence="2" type="ORF">ACFO3S_08360</name>
</gene>
<dbReference type="Proteomes" id="UP001596028">
    <property type="component" value="Unassembled WGS sequence"/>
</dbReference>
<evidence type="ECO:0000313" key="3">
    <source>
        <dbReference type="Proteomes" id="UP001596028"/>
    </source>
</evidence>
<dbReference type="InterPro" id="IPR000073">
    <property type="entry name" value="AB_hydrolase_1"/>
</dbReference>
<dbReference type="InterPro" id="IPR029058">
    <property type="entry name" value="AB_hydrolase_fold"/>
</dbReference>
<organism evidence="2 3">
    <name type="scientific">Cohnella hongkongensis</name>
    <dbReference type="NCBI Taxonomy" id="178337"/>
    <lineage>
        <taxon>Bacteria</taxon>
        <taxon>Bacillati</taxon>
        <taxon>Bacillota</taxon>
        <taxon>Bacilli</taxon>
        <taxon>Bacillales</taxon>
        <taxon>Paenibacillaceae</taxon>
        <taxon>Cohnella</taxon>
    </lineage>
</organism>
<dbReference type="GO" id="GO:0016787">
    <property type="term" value="F:hydrolase activity"/>
    <property type="evidence" value="ECO:0007669"/>
    <property type="project" value="UniProtKB-KW"/>
</dbReference>
<name>A0ABV9FBM0_9BACL</name>
<keyword evidence="2" id="KW-0378">Hydrolase</keyword>
<accession>A0ABV9FBM0</accession>
<dbReference type="EMBL" id="JBHSEP010000004">
    <property type="protein sequence ID" value="MFC4598252.1"/>
    <property type="molecule type" value="Genomic_DNA"/>
</dbReference>
<dbReference type="InterPro" id="IPR052897">
    <property type="entry name" value="Sec-Metab_Biosynth_Hydrolase"/>
</dbReference>
<dbReference type="Gene3D" id="3.40.50.1820">
    <property type="entry name" value="alpha/beta hydrolase"/>
    <property type="match status" value="1"/>
</dbReference>
<sequence length="243" mass="26789">MAVTNRTQREIGLVFVHGAGLNGRIWERVADGLNYPCLFAEFPGRDGEEERRLKLTLKQYTDTVVRQVEEWGVGRIVLVAHSLGGLAALQAAEELQNRMAGFVAVGAAIPKPGGSFLSALPWPKRTILSLLMRKMGTKPPESAIRAGLCSDLSPEDADSVVKGFVPEAFRVYTDRFDGPLPDVPRLYIRLEKDKEFGSSLQARMIRNFAPQQVRTLETGHLPMLGDPAGLRKLLLEFMSSVTS</sequence>